<dbReference type="EMBL" id="RDQJ01000023">
    <property type="protein sequence ID" value="RMX10503.1"/>
    <property type="molecule type" value="Genomic_DNA"/>
</dbReference>
<comment type="caution">
    <text evidence="2">The sequence shown here is derived from an EMBL/GenBank/DDBJ whole genome shotgun (WGS) entry which is preliminary data.</text>
</comment>
<dbReference type="Pfam" id="PF12760">
    <property type="entry name" value="Zn_ribbon_IS1595"/>
    <property type="match status" value="1"/>
</dbReference>
<dbReference type="Proteomes" id="UP000275180">
    <property type="component" value="Unassembled WGS sequence"/>
</dbReference>
<reference evidence="2 3" key="1">
    <citation type="submission" date="2018-10" db="EMBL/GenBank/DDBJ databases">
        <title>Comamonadaceae CDC group NO-1 genome sequencing and assembly.</title>
        <authorList>
            <person name="Bernier A.-M."/>
            <person name="Bernard K."/>
        </authorList>
    </citation>
    <scope>NUCLEOTIDE SEQUENCE [LARGE SCALE GENOMIC DNA]</scope>
    <source>
        <strain evidence="2 3">NML180582</strain>
    </source>
</reference>
<evidence type="ECO:0000259" key="1">
    <source>
        <dbReference type="Pfam" id="PF12760"/>
    </source>
</evidence>
<gene>
    <name evidence="2" type="ORF">EBQ34_12140</name>
</gene>
<dbReference type="InterPro" id="IPR024442">
    <property type="entry name" value="Transposase_Zn_ribbon"/>
</dbReference>
<accession>A0A3M6R5K6</accession>
<protein>
    <recommendedName>
        <fullName evidence="1">Transposase zinc-ribbon domain-containing protein</fullName>
    </recommendedName>
</protein>
<proteinExistence type="predicted"/>
<dbReference type="AlphaFoldDB" id="A0A3M6R5K6"/>
<feature type="domain" description="Transposase zinc-ribbon" evidence="1">
    <location>
        <begin position="3"/>
        <end position="27"/>
    </location>
</feature>
<evidence type="ECO:0000313" key="2">
    <source>
        <dbReference type="EMBL" id="RMX10503.1"/>
    </source>
</evidence>
<dbReference type="OrthoDB" id="5365332at2"/>
<organism evidence="2 3">
    <name type="scientific">Vandammella animalimorsus</name>
    <dbReference type="NCBI Taxonomy" id="2029117"/>
    <lineage>
        <taxon>Bacteria</taxon>
        <taxon>Pseudomonadati</taxon>
        <taxon>Pseudomonadota</taxon>
        <taxon>Betaproteobacteria</taxon>
        <taxon>Burkholderiales</taxon>
        <taxon>Comamonadaceae</taxon>
        <taxon>Vandammella</taxon>
    </lineage>
</organism>
<evidence type="ECO:0000313" key="3">
    <source>
        <dbReference type="Proteomes" id="UP000275180"/>
    </source>
</evidence>
<name>A0A3M6R5K6_9BURK</name>
<sequence length="46" mass="5267">MKHCPECGGARHYRLGDGRFKCRACGRRFSWTSVWDSVRLPAKGNL</sequence>
<dbReference type="RefSeq" id="WP_122245680.1">
    <property type="nucleotide sequence ID" value="NZ_RDQJ01000023.1"/>
</dbReference>